<dbReference type="InterPro" id="IPR009589">
    <property type="entry name" value="PH_YyaB-like"/>
</dbReference>
<keyword evidence="1" id="KW-0812">Transmembrane</keyword>
<dbReference type="Pfam" id="PF06713">
    <property type="entry name" value="bPH_4"/>
    <property type="match status" value="1"/>
</dbReference>
<gene>
    <name evidence="3" type="ORF">CHH61_11055</name>
</gene>
<reference evidence="3 4" key="1">
    <citation type="submission" date="2017-07" db="EMBL/GenBank/DDBJ databases">
        <title>Isolation and whole genome analysis of endospore-forming bacteria from heroin.</title>
        <authorList>
            <person name="Kalinowski J."/>
            <person name="Ahrens B."/>
            <person name="Al-Dilaimi A."/>
            <person name="Winkler A."/>
            <person name="Wibberg D."/>
            <person name="Schleenbecker U."/>
            <person name="Ruckert C."/>
            <person name="Wolfel R."/>
            <person name="Grass G."/>
        </authorList>
    </citation>
    <scope>NUCLEOTIDE SEQUENCE [LARGE SCALE GENOMIC DNA]</scope>
    <source>
        <strain evidence="3 4">7523-2</strain>
    </source>
</reference>
<evidence type="ECO:0000313" key="3">
    <source>
        <dbReference type="EMBL" id="PAF25939.1"/>
    </source>
</evidence>
<evidence type="ECO:0000259" key="2">
    <source>
        <dbReference type="Pfam" id="PF06713"/>
    </source>
</evidence>
<feature type="transmembrane region" description="Helical" evidence="1">
    <location>
        <begin position="54"/>
        <end position="81"/>
    </location>
</feature>
<keyword evidence="1" id="KW-0472">Membrane</keyword>
<comment type="caution">
    <text evidence="3">The sequence shown here is derived from an EMBL/GenBank/DDBJ whole genome shotgun (WGS) entry which is preliminary data.</text>
</comment>
<dbReference type="EMBL" id="NPBS01000056">
    <property type="protein sequence ID" value="PAF25939.1"/>
    <property type="molecule type" value="Genomic_DNA"/>
</dbReference>
<name>A0A268S0D0_SHOCL</name>
<feature type="domain" description="Uncharacterized protein YyaB-like PH" evidence="2">
    <location>
        <begin position="79"/>
        <end position="155"/>
    </location>
</feature>
<protein>
    <recommendedName>
        <fullName evidence="2">Uncharacterized protein YyaB-like PH domain-containing protein</fullName>
    </recommendedName>
</protein>
<proteinExistence type="predicted"/>
<evidence type="ECO:0000313" key="4">
    <source>
        <dbReference type="Proteomes" id="UP000216133"/>
    </source>
</evidence>
<dbReference type="AlphaFoldDB" id="A0A268S0D0"/>
<evidence type="ECO:0000256" key="1">
    <source>
        <dbReference type="SAM" id="Phobius"/>
    </source>
</evidence>
<sequence length="173" mass="19559">MFSKRTSVDGKMGKGVQPMRYYSKRDWAMKAIIAAVWLIGIAVLFLMYTDDSATFLMIYVFGPMLVFGLVLVTASITNMYYELQEEGLYVKAGFYSYFFPYETMESIHPIKGFYTPGVKAAMALTGVAIKVNDGRELVRISPDNEASFRVELMEKAPHVKEIDEAISQKEDKA</sequence>
<dbReference type="GO" id="GO:0030153">
    <property type="term" value="P:bacteriocin immunity"/>
    <property type="evidence" value="ECO:0007669"/>
    <property type="project" value="InterPro"/>
</dbReference>
<accession>A0A268S0D0</accession>
<organism evidence="3 4">
    <name type="scientific">Shouchella clausii</name>
    <name type="common">Alkalihalobacillus clausii</name>
    <dbReference type="NCBI Taxonomy" id="79880"/>
    <lineage>
        <taxon>Bacteria</taxon>
        <taxon>Bacillati</taxon>
        <taxon>Bacillota</taxon>
        <taxon>Bacilli</taxon>
        <taxon>Bacillales</taxon>
        <taxon>Bacillaceae</taxon>
        <taxon>Shouchella</taxon>
    </lineage>
</organism>
<feature type="transmembrane region" description="Helical" evidence="1">
    <location>
        <begin position="27"/>
        <end position="48"/>
    </location>
</feature>
<keyword evidence="1" id="KW-1133">Transmembrane helix</keyword>
<dbReference type="Proteomes" id="UP000216133">
    <property type="component" value="Unassembled WGS sequence"/>
</dbReference>